<keyword evidence="3" id="KW-0808">Transferase</keyword>
<dbReference type="Pfam" id="PF06817">
    <property type="entry name" value="RVT_thumb"/>
    <property type="match status" value="1"/>
</dbReference>
<keyword evidence="5" id="KW-0540">Nuclease</keyword>
<reference evidence="10 11" key="1">
    <citation type="submission" date="2014-04" db="EMBL/GenBank/DDBJ databases">
        <title>Genome evolution of avian class.</title>
        <authorList>
            <person name="Zhang G."/>
            <person name="Li C."/>
        </authorList>
    </citation>
    <scope>NUCLEOTIDE SEQUENCE [LARGE SCALE GENOMIC DNA]</scope>
    <source>
        <strain evidence="10">BGI_N300</strain>
    </source>
</reference>
<keyword evidence="7" id="KW-0378">Hydrolase</keyword>
<dbReference type="InterPro" id="IPR043502">
    <property type="entry name" value="DNA/RNA_pol_sf"/>
</dbReference>
<feature type="domain" description="Reverse transcriptase" evidence="9">
    <location>
        <begin position="1"/>
        <end position="105"/>
    </location>
</feature>
<proteinExistence type="inferred from homology"/>
<dbReference type="STRING" id="9244.A0A091HYD6"/>
<keyword evidence="4" id="KW-0548">Nucleotidyltransferase</keyword>
<dbReference type="Gene3D" id="3.30.70.270">
    <property type="match status" value="2"/>
</dbReference>
<evidence type="ECO:0000256" key="2">
    <source>
        <dbReference type="ARBA" id="ARBA00012180"/>
    </source>
</evidence>
<dbReference type="InterPro" id="IPR010661">
    <property type="entry name" value="RVT_thumb"/>
</dbReference>
<feature type="non-terminal residue" evidence="10">
    <location>
        <position position="1"/>
    </location>
</feature>
<dbReference type="InterPro" id="IPR043128">
    <property type="entry name" value="Rev_trsase/Diguanyl_cyclase"/>
</dbReference>
<keyword evidence="6" id="KW-0255">Endonuclease</keyword>
<dbReference type="GO" id="GO:0035613">
    <property type="term" value="F:RNA stem-loop binding"/>
    <property type="evidence" value="ECO:0007669"/>
    <property type="project" value="TreeGrafter"/>
</dbReference>
<evidence type="ECO:0000256" key="5">
    <source>
        <dbReference type="ARBA" id="ARBA00022722"/>
    </source>
</evidence>
<dbReference type="PANTHER" id="PTHR41694:SF3">
    <property type="entry name" value="RNA-DIRECTED DNA POLYMERASE-RELATED"/>
    <property type="match status" value="1"/>
</dbReference>
<evidence type="ECO:0000256" key="8">
    <source>
        <dbReference type="ARBA" id="ARBA00022918"/>
    </source>
</evidence>
<organism evidence="10 11">
    <name type="scientific">Calypte anna</name>
    <name type="common">Anna's hummingbird</name>
    <name type="synonym">Archilochus anna</name>
    <dbReference type="NCBI Taxonomy" id="9244"/>
    <lineage>
        <taxon>Eukaryota</taxon>
        <taxon>Metazoa</taxon>
        <taxon>Chordata</taxon>
        <taxon>Craniata</taxon>
        <taxon>Vertebrata</taxon>
        <taxon>Euteleostomi</taxon>
        <taxon>Archelosauria</taxon>
        <taxon>Archosauria</taxon>
        <taxon>Dinosauria</taxon>
        <taxon>Saurischia</taxon>
        <taxon>Theropoda</taxon>
        <taxon>Coelurosauria</taxon>
        <taxon>Aves</taxon>
        <taxon>Neognathae</taxon>
        <taxon>Neoaves</taxon>
        <taxon>Strisores</taxon>
        <taxon>Apodiformes</taxon>
        <taxon>Trochilidae</taxon>
        <taxon>Calypte</taxon>
    </lineage>
</organism>
<protein>
    <recommendedName>
        <fullName evidence="2">ribonuclease H</fullName>
        <ecNumber evidence="2">3.1.26.4</ecNumber>
    </recommendedName>
</protein>
<dbReference type="GO" id="GO:0003964">
    <property type="term" value="F:RNA-directed DNA polymerase activity"/>
    <property type="evidence" value="ECO:0007669"/>
    <property type="project" value="UniProtKB-KW"/>
</dbReference>
<dbReference type="GO" id="GO:0004523">
    <property type="term" value="F:RNA-DNA hybrid ribonuclease activity"/>
    <property type="evidence" value="ECO:0007669"/>
    <property type="project" value="UniProtKB-EC"/>
</dbReference>
<dbReference type="Proteomes" id="UP000054308">
    <property type="component" value="Unassembled WGS sequence"/>
</dbReference>
<evidence type="ECO:0000256" key="6">
    <source>
        <dbReference type="ARBA" id="ARBA00022759"/>
    </source>
</evidence>
<dbReference type="Pfam" id="PF00078">
    <property type="entry name" value="RVT_1"/>
    <property type="match status" value="1"/>
</dbReference>
<keyword evidence="11" id="KW-1185">Reference proteome</keyword>
<dbReference type="SUPFAM" id="SSF56672">
    <property type="entry name" value="DNA/RNA polymerases"/>
    <property type="match status" value="1"/>
</dbReference>
<sequence>FAFTIPALNREAPASRSKWVVLPQGMKNIPTLCQLFVDAAVLPVRKSWPDVLIYHYMDDILIAQQDPFTEQQEYFLAKQLNQQGLQVAPEKIQCAAPWRYLGWQITESQTRPPKAPLHLTLKTLHDVQQFLGDVQWLRPVVGITKDQLELLRPLLKSTDPASPVTLSIAQQQAIVEIGQTI</sequence>
<evidence type="ECO:0000256" key="1">
    <source>
        <dbReference type="ARBA" id="ARBA00010879"/>
    </source>
</evidence>
<evidence type="ECO:0000256" key="4">
    <source>
        <dbReference type="ARBA" id="ARBA00022695"/>
    </source>
</evidence>
<dbReference type="PANTHER" id="PTHR41694">
    <property type="entry name" value="ENDOGENOUS RETROVIRUS GROUP K MEMBER POL PROTEIN"/>
    <property type="match status" value="1"/>
</dbReference>
<dbReference type="Gene3D" id="3.10.10.10">
    <property type="entry name" value="HIV Type 1 Reverse Transcriptase, subunit A, domain 1"/>
    <property type="match status" value="1"/>
</dbReference>
<gene>
    <name evidence="10" type="ORF">N300_09398</name>
</gene>
<dbReference type="EMBL" id="KL218003">
    <property type="protein sequence ID" value="KFP00937.1"/>
    <property type="molecule type" value="Genomic_DNA"/>
</dbReference>
<dbReference type="InterPro" id="IPR000477">
    <property type="entry name" value="RT_dom"/>
</dbReference>
<dbReference type="PROSITE" id="PS50878">
    <property type="entry name" value="RT_POL"/>
    <property type="match status" value="1"/>
</dbReference>
<dbReference type="AlphaFoldDB" id="A0A091HYD6"/>
<evidence type="ECO:0000313" key="11">
    <source>
        <dbReference type="Proteomes" id="UP000054308"/>
    </source>
</evidence>
<keyword evidence="8" id="KW-0695">RNA-directed DNA polymerase</keyword>
<evidence type="ECO:0000313" key="10">
    <source>
        <dbReference type="EMBL" id="KFP00937.1"/>
    </source>
</evidence>
<dbReference type="EC" id="3.1.26.4" evidence="2"/>
<feature type="non-terminal residue" evidence="10">
    <location>
        <position position="181"/>
    </location>
</feature>
<evidence type="ECO:0000259" key="9">
    <source>
        <dbReference type="PROSITE" id="PS50878"/>
    </source>
</evidence>
<name>A0A091HYD6_CALAN</name>
<comment type="similarity">
    <text evidence="1">Belongs to the beta type-B retroviral polymerase family. HERV class-II K(HML-2) pol subfamily.</text>
</comment>
<accession>A0A091HYD6</accession>
<evidence type="ECO:0000256" key="3">
    <source>
        <dbReference type="ARBA" id="ARBA00022679"/>
    </source>
</evidence>
<evidence type="ECO:0000256" key="7">
    <source>
        <dbReference type="ARBA" id="ARBA00022801"/>
    </source>
</evidence>